<keyword evidence="2" id="KW-0813">Transport</keyword>
<dbReference type="InterPro" id="IPR046364">
    <property type="entry name" value="Exo70_C"/>
</dbReference>
<feature type="domain" description="Exocyst complex subunit Exo70 C-terminal" evidence="4">
    <location>
        <begin position="251"/>
        <end position="609"/>
    </location>
</feature>
<dbReference type="AlphaFoldDB" id="A0AAF0EYM4"/>
<comment type="similarity">
    <text evidence="1">Belongs to the EXO70 family.</text>
</comment>
<evidence type="ECO:0000259" key="4">
    <source>
        <dbReference type="Pfam" id="PF03081"/>
    </source>
</evidence>
<evidence type="ECO:0000313" key="6">
    <source>
        <dbReference type="Proteomes" id="UP001219933"/>
    </source>
</evidence>
<reference evidence="5" key="1">
    <citation type="submission" date="2023-03" db="EMBL/GenBank/DDBJ databases">
        <title>Mating type loci evolution in Malassezia.</title>
        <authorList>
            <person name="Coelho M.A."/>
        </authorList>
    </citation>
    <scope>NUCLEOTIDE SEQUENCE</scope>
    <source>
        <strain evidence="5">CBS 11721</strain>
    </source>
</reference>
<accession>A0AAF0EYM4</accession>
<name>A0AAF0EYM4_9BASI</name>
<keyword evidence="6" id="KW-1185">Reference proteome</keyword>
<dbReference type="GO" id="GO:0000145">
    <property type="term" value="C:exocyst"/>
    <property type="evidence" value="ECO:0007669"/>
    <property type="project" value="InterPro"/>
</dbReference>
<evidence type="ECO:0000256" key="3">
    <source>
        <dbReference type="SAM" id="MobiDB-lite"/>
    </source>
</evidence>
<organism evidence="5 6">
    <name type="scientific">Malassezia cuniculi</name>
    <dbReference type="NCBI Taxonomy" id="948313"/>
    <lineage>
        <taxon>Eukaryota</taxon>
        <taxon>Fungi</taxon>
        <taxon>Dikarya</taxon>
        <taxon>Basidiomycota</taxon>
        <taxon>Ustilaginomycotina</taxon>
        <taxon>Malasseziomycetes</taxon>
        <taxon>Malasseziales</taxon>
        <taxon>Malasseziaceae</taxon>
        <taxon>Malassezia</taxon>
    </lineage>
</organism>
<dbReference type="GO" id="GO:0006887">
    <property type="term" value="P:exocytosis"/>
    <property type="evidence" value="ECO:0007669"/>
    <property type="project" value="InterPro"/>
</dbReference>
<sequence>MPAMTELELLSQNQNRLASLTGRMTTILNGFDRRLVKLESSILPIHQSTQTLSRISTNVELTQQELGRSLRHYGVVVEEEPLIMQGPNLRDPKGYMDAIMRVVHNMQNMSARSPGNAERVTSKMSALIELGGFNLATIVREYTLAESRTINGVDYIAQRAWPGMSATSLENIRNLLLFLQALPATQSKTPFAAALEAFVNVRGAYLKSSVWPAMKRTADVVNKAQSGSVTGVREGLIDYKRGAAHFGEWFTAMYGMVQTEQQVLAALVRGTSIESSFEDIWTSILHPLVSAVSTLVSSLLPRLHHGLNAHRMVVLDFISASTAVLGKDGHNWTTLLQRGEAPNKDLADAMVNSQRDALLFFPEFIRDVKIIPVQRDSSAINSGVNDVSVLCVRLIHELSGYADVVYPLLETLGKKNWKSSGVQYGSQSDSVGQRLYDEYVVDLLASVVVSLERTISAITQRTVSAIFILNNIVYLQAQLVTARAVPPNALPACDQQLAQALRTARTSYLETWQHVVNSLVEEPGLTRSNTISKLSSLGGGGGSSSSSDKSRDPARCVYAYRNFNDYLAQMQAIHAKHPLRPEGRLNETLRDDVTRLVCPLYSVYLAKQRPEKSAYTC</sequence>
<dbReference type="GO" id="GO:0005546">
    <property type="term" value="F:phosphatidylinositol-4,5-bisphosphate binding"/>
    <property type="evidence" value="ECO:0007669"/>
    <property type="project" value="InterPro"/>
</dbReference>
<proteinExistence type="inferred from homology"/>
<evidence type="ECO:0000256" key="1">
    <source>
        <dbReference type="ARBA" id="ARBA00006756"/>
    </source>
</evidence>
<evidence type="ECO:0000313" key="5">
    <source>
        <dbReference type="EMBL" id="WFD36889.1"/>
    </source>
</evidence>
<dbReference type="InterPro" id="IPR016159">
    <property type="entry name" value="Cullin_repeat-like_dom_sf"/>
</dbReference>
<dbReference type="Gene3D" id="1.20.1280.170">
    <property type="entry name" value="Exocyst complex component Exo70"/>
    <property type="match status" value="1"/>
</dbReference>
<feature type="region of interest" description="Disordered" evidence="3">
    <location>
        <begin position="531"/>
        <end position="551"/>
    </location>
</feature>
<gene>
    <name evidence="5" type="primary">EXO70</name>
    <name evidence="5" type="ORF">MCUN1_003780</name>
</gene>
<dbReference type="SUPFAM" id="SSF74788">
    <property type="entry name" value="Cullin repeat-like"/>
    <property type="match status" value="1"/>
</dbReference>
<dbReference type="EMBL" id="CP119881">
    <property type="protein sequence ID" value="WFD36889.1"/>
    <property type="molecule type" value="Genomic_DNA"/>
</dbReference>
<dbReference type="Pfam" id="PF03081">
    <property type="entry name" value="Exo70_C"/>
    <property type="match status" value="1"/>
</dbReference>
<protein>
    <submittedName>
        <fullName evidence="5">Exocyst complex component exo70</fullName>
    </submittedName>
</protein>
<dbReference type="Proteomes" id="UP001219933">
    <property type="component" value="Chromosome 5"/>
</dbReference>
<evidence type="ECO:0000256" key="2">
    <source>
        <dbReference type="ARBA" id="ARBA00022448"/>
    </source>
</evidence>